<accession>A0A3P1B491</accession>
<name>A0A3P1B491_9FLAO</name>
<evidence type="ECO:0000313" key="1">
    <source>
        <dbReference type="EMBL" id="RRA95795.1"/>
    </source>
</evidence>
<evidence type="ECO:0008006" key="3">
    <source>
        <dbReference type="Google" id="ProtNLM"/>
    </source>
</evidence>
<dbReference type="RefSeq" id="WP_124898808.1">
    <property type="nucleotide sequence ID" value="NZ_RQTJ01000007.1"/>
</dbReference>
<dbReference type="EMBL" id="RQTJ01000007">
    <property type="protein sequence ID" value="RRA95795.1"/>
    <property type="molecule type" value="Genomic_DNA"/>
</dbReference>
<proteinExistence type="predicted"/>
<gene>
    <name evidence="1" type="ORF">EG242_05020</name>
</gene>
<comment type="caution">
    <text evidence="1">The sequence shown here is derived from an EMBL/GenBank/DDBJ whole genome shotgun (WGS) entry which is preliminary data.</text>
</comment>
<dbReference type="Proteomes" id="UP000268372">
    <property type="component" value="Unassembled WGS sequence"/>
</dbReference>
<evidence type="ECO:0000313" key="2">
    <source>
        <dbReference type="Proteomes" id="UP000268372"/>
    </source>
</evidence>
<organism evidence="1 2">
    <name type="scientific">Paenimyroides viscosum</name>
    <dbReference type="NCBI Taxonomy" id="2488729"/>
    <lineage>
        <taxon>Bacteria</taxon>
        <taxon>Pseudomonadati</taxon>
        <taxon>Bacteroidota</taxon>
        <taxon>Flavobacteriia</taxon>
        <taxon>Flavobacteriales</taxon>
        <taxon>Flavobacteriaceae</taxon>
        <taxon>Paenimyroides</taxon>
    </lineage>
</organism>
<keyword evidence="2" id="KW-1185">Reference proteome</keyword>
<protein>
    <recommendedName>
        <fullName evidence="3">CopG family transcriptional regulator</fullName>
    </recommendedName>
</protein>
<reference evidence="1 2" key="1">
    <citation type="submission" date="2018-11" db="EMBL/GenBank/DDBJ databases">
        <title>Flavobacterium sp. nov., YIM 102796 draft genome.</title>
        <authorList>
            <person name="Li G."/>
            <person name="Jiang Y."/>
        </authorList>
    </citation>
    <scope>NUCLEOTIDE SEQUENCE [LARGE SCALE GENOMIC DNA]</scope>
    <source>
        <strain evidence="1 2">YIM 102796</strain>
    </source>
</reference>
<dbReference type="OrthoDB" id="1202966at2"/>
<dbReference type="AlphaFoldDB" id="A0A3P1B491"/>
<sequence>MSTIELKKELKNYIDDGDDKFIKIFYEMAKAYMLQRDKDKMIAEGEKDIKNGQTFTLEEAKEIMKKWNP</sequence>